<dbReference type="Proteomes" id="UP001412067">
    <property type="component" value="Unassembled WGS sequence"/>
</dbReference>
<dbReference type="EMBL" id="JBBWWR010000013">
    <property type="protein sequence ID" value="KAK8955209.1"/>
    <property type="molecule type" value="Genomic_DNA"/>
</dbReference>
<evidence type="ECO:0000259" key="2">
    <source>
        <dbReference type="Pfam" id="PF03171"/>
    </source>
</evidence>
<name>A0ABR2LYC7_9ASPA</name>
<dbReference type="Pfam" id="PF03171">
    <property type="entry name" value="2OG-FeII_Oxy"/>
    <property type="match status" value="1"/>
</dbReference>
<keyword evidence="4" id="KW-1185">Reference proteome</keyword>
<dbReference type="SUPFAM" id="SSF51197">
    <property type="entry name" value="Clavaminate synthase-like"/>
    <property type="match status" value="1"/>
</dbReference>
<sequence length="179" mass="19296">MLGRAAPEFFSLPLESKLRSTSEVPYQGYIGQVPPPHANESMRIDVVDSPISVQNLTGLVWPQGNPLSRSGGDGAEDDSPELGGRSEALRRSHELTDHDFGLSHYGVPVNQETKIALFPHLDLNLLSIVCQHEIGGLEFQTADGSWVNAEPSPTSVHVTTGLAFQKEALPPPGARLVEP</sequence>
<reference evidence="3 4" key="1">
    <citation type="journal article" date="2022" name="Nat. Plants">
        <title>Genomes of leafy and leafless Platanthera orchids illuminate the evolution of mycoheterotrophy.</title>
        <authorList>
            <person name="Li M.H."/>
            <person name="Liu K.W."/>
            <person name="Li Z."/>
            <person name="Lu H.C."/>
            <person name="Ye Q.L."/>
            <person name="Zhang D."/>
            <person name="Wang J.Y."/>
            <person name="Li Y.F."/>
            <person name="Zhong Z.M."/>
            <person name="Liu X."/>
            <person name="Yu X."/>
            <person name="Liu D.K."/>
            <person name="Tu X.D."/>
            <person name="Liu B."/>
            <person name="Hao Y."/>
            <person name="Liao X.Y."/>
            <person name="Jiang Y.T."/>
            <person name="Sun W.H."/>
            <person name="Chen J."/>
            <person name="Chen Y.Q."/>
            <person name="Ai Y."/>
            <person name="Zhai J.W."/>
            <person name="Wu S.S."/>
            <person name="Zhou Z."/>
            <person name="Hsiao Y.Y."/>
            <person name="Wu W.L."/>
            <person name="Chen Y.Y."/>
            <person name="Lin Y.F."/>
            <person name="Hsu J.L."/>
            <person name="Li C.Y."/>
            <person name="Wang Z.W."/>
            <person name="Zhao X."/>
            <person name="Zhong W.Y."/>
            <person name="Ma X.K."/>
            <person name="Ma L."/>
            <person name="Huang J."/>
            <person name="Chen G.Z."/>
            <person name="Huang M.Z."/>
            <person name="Huang L."/>
            <person name="Peng D.H."/>
            <person name="Luo Y.B."/>
            <person name="Zou S.Q."/>
            <person name="Chen S.P."/>
            <person name="Lan S."/>
            <person name="Tsai W.C."/>
            <person name="Van de Peer Y."/>
            <person name="Liu Z.J."/>
        </authorList>
    </citation>
    <scope>NUCLEOTIDE SEQUENCE [LARGE SCALE GENOMIC DNA]</scope>
    <source>
        <strain evidence="3">Lor288</strain>
    </source>
</reference>
<feature type="domain" description="Isopenicillin N synthase-like Fe(2+) 2OG dioxygenase" evidence="2">
    <location>
        <begin position="110"/>
        <end position="164"/>
    </location>
</feature>
<dbReference type="InterPro" id="IPR044861">
    <property type="entry name" value="IPNS-like_FE2OG_OXY"/>
</dbReference>
<organism evidence="3 4">
    <name type="scientific">Platanthera guangdongensis</name>
    <dbReference type="NCBI Taxonomy" id="2320717"/>
    <lineage>
        <taxon>Eukaryota</taxon>
        <taxon>Viridiplantae</taxon>
        <taxon>Streptophyta</taxon>
        <taxon>Embryophyta</taxon>
        <taxon>Tracheophyta</taxon>
        <taxon>Spermatophyta</taxon>
        <taxon>Magnoliopsida</taxon>
        <taxon>Liliopsida</taxon>
        <taxon>Asparagales</taxon>
        <taxon>Orchidaceae</taxon>
        <taxon>Orchidoideae</taxon>
        <taxon>Orchideae</taxon>
        <taxon>Orchidinae</taxon>
        <taxon>Platanthera</taxon>
    </lineage>
</organism>
<evidence type="ECO:0000313" key="4">
    <source>
        <dbReference type="Proteomes" id="UP001412067"/>
    </source>
</evidence>
<evidence type="ECO:0000313" key="3">
    <source>
        <dbReference type="EMBL" id="KAK8955209.1"/>
    </source>
</evidence>
<feature type="region of interest" description="Disordered" evidence="1">
    <location>
        <begin position="62"/>
        <end position="84"/>
    </location>
</feature>
<dbReference type="Gene3D" id="2.60.120.330">
    <property type="entry name" value="B-lactam Antibiotic, Isopenicillin N Synthase, Chain"/>
    <property type="match status" value="1"/>
</dbReference>
<dbReference type="InterPro" id="IPR027443">
    <property type="entry name" value="IPNS-like_sf"/>
</dbReference>
<protein>
    <recommendedName>
        <fullName evidence="2">Isopenicillin N synthase-like Fe(2+) 2OG dioxygenase domain-containing protein</fullName>
    </recommendedName>
</protein>
<accession>A0ABR2LYC7</accession>
<gene>
    <name evidence="3" type="ORF">KSP40_PGU020407</name>
</gene>
<proteinExistence type="predicted"/>
<comment type="caution">
    <text evidence="3">The sequence shown here is derived from an EMBL/GenBank/DDBJ whole genome shotgun (WGS) entry which is preliminary data.</text>
</comment>
<evidence type="ECO:0000256" key="1">
    <source>
        <dbReference type="SAM" id="MobiDB-lite"/>
    </source>
</evidence>